<evidence type="ECO:0000259" key="2">
    <source>
        <dbReference type="Pfam" id="PF13280"/>
    </source>
</evidence>
<dbReference type="InterPro" id="IPR028349">
    <property type="entry name" value="PafC-like"/>
</dbReference>
<dbReference type="InterPro" id="IPR051534">
    <property type="entry name" value="CBASS_pafABC_assoc_protein"/>
</dbReference>
<sequence length="303" mass="33990">MQISRMFQIVYTLLREKNVTAAALAARFEVSVRTIYRDIDALCQAGIPIYTAQGKGGGIALMERFVLDRSVLSEREQDEILMALQNLSAARHPASDEVLEKLSGLFSRSQTRWIEVDFSPWGNDGRQKAAFELLKTAILAKRAVTFTYYSLSGEKSARCVEPVKLLFKDRAWYLEGYCRTRAARRTFKLTRMSGICLTEEACLHTEAEAAPPPEAESAGETVALVLDVSPEGAHRVYDDFDEENITRHEDGALTITVSMPAGEWLYPYLLSFGPALEVKAPQAVRLELARRLHKMASKYKTET</sequence>
<dbReference type="SUPFAM" id="SSF46785">
    <property type="entry name" value="Winged helix' DNA-binding domain"/>
    <property type="match status" value="1"/>
</dbReference>
<accession>A0A1M5YNG3</accession>
<dbReference type="Pfam" id="PF08279">
    <property type="entry name" value="HTH_11"/>
    <property type="match status" value="1"/>
</dbReference>
<reference evidence="4 5" key="1">
    <citation type="submission" date="2016-11" db="EMBL/GenBank/DDBJ databases">
        <authorList>
            <person name="Jaros S."/>
            <person name="Januszkiewicz K."/>
            <person name="Wedrychowicz H."/>
        </authorList>
    </citation>
    <scope>NUCLEOTIDE SEQUENCE [LARGE SCALE GENOMIC DNA]</scope>
    <source>
        <strain evidence="4 5">DSM 10068</strain>
    </source>
</reference>
<evidence type="ECO:0000313" key="5">
    <source>
        <dbReference type="Proteomes" id="UP000183995"/>
    </source>
</evidence>
<dbReference type="RefSeq" id="WP_073079907.1">
    <property type="nucleotide sequence ID" value="NZ_FQXV01000009.1"/>
</dbReference>
<dbReference type="Pfam" id="PF25583">
    <property type="entry name" value="WCX"/>
    <property type="match status" value="1"/>
</dbReference>
<evidence type="ECO:0000259" key="1">
    <source>
        <dbReference type="Pfam" id="PF08279"/>
    </source>
</evidence>
<dbReference type="InterPro" id="IPR036390">
    <property type="entry name" value="WH_DNA-bd_sf"/>
</dbReference>
<feature type="domain" description="Helix-turn-helix type 11" evidence="1">
    <location>
        <begin position="5"/>
        <end position="56"/>
    </location>
</feature>
<evidence type="ECO:0000313" key="4">
    <source>
        <dbReference type="EMBL" id="SHI13542.1"/>
    </source>
</evidence>
<dbReference type="PANTHER" id="PTHR34580:SF1">
    <property type="entry name" value="PROTEIN PAFC"/>
    <property type="match status" value="1"/>
</dbReference>
<organism evidence="4 5">
    <name type="scientific">Sporobacter termitidis DSM 10068</name>
    <dbReference type="NCBI Taxonomy" id="1123282"/>
    <lineage>
        <taxon>Bacteria</taxon>
        <taxon>Bacillati</taxon>
        <taxon>Bacillota</taxon>
        <taxon>Clostridia</taxon>
        <taxon>Eubacteriales</taxon>
        <taxon>Oscillospiraceae</taxon>
        <taxon>Sporobacter</taxon>
    </lineage>
</organism>
<gene>
    <name evidence="4" type="ORF">SAMN02745823_02703</name>
</gene>
<keyword evidence="4" id="KW-0238">DNA-binding</keyword>
<dbReference type="InterPro" id="IPR057727">
    <property type="entry name" value="WCX_dom"/>
</dbReference>
<feature type="domain" description="WCX" evidence="3">
    <location>
        <begin position="221"/>
        <end position="296"/>
    </location>
</feature>
<feature type="domain" description="WYL" evidence="2">
    <location>
        <begin position="130"/>
        <end position="195"/>
    </location>
</feature>
<evidence type="ECO:0000259" key="3">
    <source>
        <dbReference type="Pfam" id="PF25583"/>
    </source>
</evidence>
<dbReference type="EMBL" id="FQXV01000009">
    <property type="protein sequence ID" value="SHI13542.1"/>
    <property type="molecule type" value="Genomic_DNA"/>
</dbReference>
<name>A0A1M5YNG3_9FIRM</name>
<dbReference type="Proteomes" id="UP000183995">
    <property type="component" value="Unassembled WGS sequence"/>
</dbReference>
<dbReference type="InterPro" id="IPR013196">
    <property type="entry name" value="HTH_11"/>
</dbReference>
<dbReference type="PROSITE" id="PS52050">
    <property type="entry name" value="WYL"/>
    <property type="match status" value="1"/>
</dbReference>
<dbReference type="GO" id="GO:0003677">
    <property type="term" value="F:DNA binding"/>
    <property type="evidence" value="ECO:0007669"/>
    <property type="project" value="UniProtKB-KW"/>
</dbReference>
<dbReference type="Gene3D" id="1.10.10.10">
    <property type="entry name" value="Winged helix-like DNA-binding domain superfamily/Winged helix DNA-binding domain"/>
    <property type="match status" value="1"/>
</dbReference>
<dbReference type="Pfam" id="PF13280">
    <property type="entry name" value="WYL"/>
    <property type="match status" value="1"/>
</dbReference>
<dbReference type="STRING" id="1123282.SAMN02745823_02703"/>
<proteinExistence type="predicted"/>
<keyword evidence="5" id="KW-1185">Reference proteome</keyword>
<dbReference type="PANTHER" id="PTHR34580">
    <property type="match status" value="1"/>
</dbReference>
<dbReference type="PIRSF" id="PIRSF016838">
    <property type="entry name" value="PafC"/>
    <property type="match status" value="1"/>
</dbReference>
<dbReference type="OrthoDB" id="9815009at2"/>
<dbReference type="InterPro" id="IPR036388">
    <property type="entry name" value="WH-like_DNA-bd_sf"/>
</dbReference>
<protein>
    <submittedName>
        <fullName evidence="4">Predicted DNA-binding transcriptional regulator YafY, contains an HTH and WYL domains</fullName>
    </submittedName>
</protein>
<dbReference type="AlphaFoldDB" id="A0A1M5YNG3"/>
<dbReference type="InterPro" id="IPR026881">
    <property type="entry name" value="WYL_dom"/>
</dbReference>